<evidence type="ECO:0000313" key="18">
    <source>
        <dbReference type="Proteomes" id="UP000629468"/>
    </source>
</evidence>
<feature type="domain" description="FAT" evidence="15">
    <location>
        <begin position="1393"/>
        <end position="1946"/>
    </location>
</feature>
<proteinExistence type="inferred from homology"/>
<evidence type="ECO:0000259" key="16">
    <source>
        <dbReference type="PROSITE" id="PS51190"/>
    </source>
</evidence>
<dbReference type="Pfam" id="PF23593">
    <property type="entry name" value="HEAT_ATR"/>
    <property type="match status" value="1"/>
</dbReference>
<evidence type="ECO:0000256" key="3">
    <source>
        <dbReference type="ARBA" id="ARBA00012513"/>
    </source>
</evidence>
<dbReference type="EMBL" id="JABXXO010000006">
    <property type="protein sequence ID" value="KAF7775800.1"/>
    <property type="molecule type" value="Genomic_DNA"/>
</dbReference>
<evidence type="ECO:0000256" key="7">
    <source>
        <dbReference type="ARBA" id="ARBA00022763"/>
    </source>
</evidence>
<evidence type="ECO:0000256" key="2">
    <source>
        <dbReference type="ARBA" id="ARBA00010769"/>
    </source>
</evidence>
<keyword evidence="4" id="KW-0723">Serine/threonine-protein kinase</keyword>
<evidence type="ECO:0000256" key="11">
    <source>
        <dbReference type="ARBA" id="ARBA00023242"/>
    </source>
</evidence>
<dbReference type="Gene3D" id="1.25.40.10">
    <property type="entry name" value="Tetratricopeptide repeat domain"/>
    <property type="match status" value="1"/>
</dbReference>
<dbReference type="InterPro" id="IPR003152">
    <property type="entry name" value="FATC_dom"/>
</dbReference>
<dbReference type="Pfam" id="PF00454">
    <property type="entry name" value="PI3_PI4_kinase"/>
    <property type="match status" value="1"/>
</dbReference>
<dbReference type="InterPro" id="IPR036940">
    <property type="entry name" value="PI3/4_kinase_cat_sf"/>
</dbReference>
<feature type="domain" description="PI3K/PI4K catalytic" evidence="14">
    <location>
        <begin position="2054"/>
        <end position="2365"/>
    </location>
</feature>
<keyword evidence="9" id="KW-0067">ATP-binding</keyword>
<evidence type="ECO:0000256" key="4">
    <source>
        <dbReference type="ARBA" id="ARBA00022527"/>
    </source>
</evidence>
<dbReference type="Gene3D" id="1.25.10.10">
    <property type="entry name" value="Leucine-rich Repeat Variant"/>
    <property type="match status" value="1"/>
</dbReference>
<evidence type="ECO:0000313" key="17">
    <source>
        <dbReference type="EMBL" id="KAF7775800.1"/>
    </source>
</evidence>
<dbReference type="GO" id="GO:0000077">
    <property type="term" value="P:DNA damage checkpoint signaling"/>
    <property type="evidence" value="ECO:0007669"/>
    <property type="project" value="TreeGrafter"/>
</dbReference>
<dbReference type="PANTHER" id="PTHR11139">
    <property type="entry name" value="ATAXIA TELANGIECTASIA MUTATED ATM -RELATED"/>
    <property type="match status" value="1"/>
</dbReference>
<keyword evidence="6" id="KW-0547">Nucleotide-binding</keyword>
<dbReference type="GO" id="GO:0004674">
    <property type="term" value="F:protein serine/threonine kinase activity"/>
    <property type="evidence" value="ECO:0007669"/>
    <property type="project" value="UniProtKB-KW"/>
</dbReference>
<comment type="catalytic activity">
    <reaction evidence="13">
        <text>L-seryl-[protein] + ATP = O-phospho-L-seryl-[protein] + ADP + H(+)</text>
        <dbReference type="Rhea" id="RHEA:17989"/>
        <dbReference type="Rhea" id="RHEA-COMP:9863"/>
        <dbReference type="Rhea" id="RHEA-COMP:11604"/>
        <dbReference type="ChEBI" id="CHEBI:15378"/>
        <dbReference type="ChEBI" id="CHEBI:29999"/>
        <dbReference type="ChEBI" id="CHEBI:30616"/>
        <dbReference type="ChEBI" id="CHEBI:83421"/>
        <dbReference type="ChEBI" id="CHEBI:456216"/>
        <dbReference type="EC" id="2.7.11.1"/>
    </reaction>
</comment>
<feature type="domain" description="FATC" evidence="16">
    <location>
        <begin position="2375"/>
        <end position="2407"/>
    </location>
</feature>
<dbReference type="Pfam" id="PF25030">
    <property type="entry name" value="M-HEAT_ATR"/>
    <property type="match status" value="1"/>
</dbReference>
<dbReference type="InterPro" id="IPR011009">
    <property type="entry name" value="Kinase-like_dom_sf"/>
</dbReference>
<dbReference type="SMART" id="SM00146">
    <property type="entry name" value="PI3Kc"/>
    <property type="match status" value="1"/>
</dbReference>
<dbReference type="EC" id="2.7.11.1" evidence="3"/>
<accession>A0A8H7KH34</accession>
<evidence type="ECO:0000256" key="6">
    <source>
        <dbReference type="ARBA" id="ARBA00022741"/>
    </source>
</evidence>
<comment type="similarity">
    <text evidence="2">Belongs to the PI3/PI4-kinase family. ATM subfamily.</text>
</comment>
<comment type="subcellular location">
    <subcellularLocation>
        <location evidence="1">Nucleus</location>
    </subcellularLocation>
</comment>
<evidence type="ECO:0000256" key="12">
    <source>
        <dbReference type="ARBA" id="ARBA00047899"/>
    </source>
</evidence>
<dbReference type="SMART" id="SM00802">
    <property type="entry name" value="UME"/>
    <property type="match status" value="1"/>
</dbReference>
<dbReference type="InterPro" id="IPR016024">
    <property type="entry name" value="ARM-type_fold"/>
</dbReference>
<dbReference type="Pfam" id="PF02259">
    <property type="entry name" value="FAT"/>
    <property type="match status" value="1"/>
</dbReference>
<evidence type="ECO:0000256" key="9">
    <source>
        <dbReference type="ARBA" id="ARBA00022840"/>
    </source>
</evidence>
<comment type="caution">
    <text evidence="17">The sequence shown here is derived from an EMBL/GenBank/DDBJ whole genome shotgun (WGS) entry which is preliminary data.</text>
</comment>
<dbReference type="Proteomes" id="UP000629468">
    <property type="component" value="Unassembled WGS sequence"/>
</dbReference>
<dbReference type="GO" id="GO:0006281">
    <property type="term" value="P:DNA repair"/>
    <property type="evidence" value="ECO:0007669"/>
    <property type="project" value="UniProtKB-KW"/>
</dbReference>
<gene>
    <name evidence="17" type="ORF">Agabi119p4_4193</name>
</gene>
<dbReference type="GO" id="GO:0000723">
    <property type="term" value="P:telomere maintenance"/>
    <property type="evidence" value="ECO:0007669"/>
    <property type="project" value="TreeGrafter"/>
</dbReference>
<evidence type="ECO:0000256" key="13">
    <source>
        <dbReference type="ARBA" id="ARBA00048679"/>
    </source>
</evidence>
<evidence type="ECO:0000256" key="8">
    <source>
        <dbReference type="ARBA" id="ARBA00022777"/>
    </source>
</evidence>
<dbReference type="GO" id="GO:0005694">
    <property type="term" value="C:chromosome"/>
    <property type="evidence" value="ECO:0007669"/>
    <property type="project" value="TreeGrafter"/>
</dbReference>
<evidence type="ECO:0000256" key="5">
    <source>
        <dbReference type="ARBA" id="ARBA00022679"/>
    </source>
</evidence>
<evidence type="ECO:0000259" key="14">
    <source>
        <dbReference type="PROSITE" id="PS50290"/>
    </source>
</evidence>
<reference evidence="17 18" key="1">
    <citation type="journal article" name="Sci. Rep.">
        <title>Telomere-to-telomere assembled and centromere annotated genomes of the two main subspecies of the button mushroom Agaricus bisporus reveal especially polymorphic chromosome ends.</title>
        <authorList>
            <person name="Sonnenberg A.S.M."/>
            <person name="Sedaghat-Telgerd N."/>
            <person name="Lavrijssen B."/>
            <person name="Ohm R.A."/>
            <person name="Hendrickx P.M."/>
            <person name="Scholtmeijer K."/>
            <person name="Baars J.J.P."/>
            <person name="van Peer A."/>
        </authorList>
    </citation>
    <scope>NUCLEOTIDE SEQUENCE [LARGE SCALE GENOMIC DNA]</scope>
    <source>
        <strain evidence="17 18">H119_p4</strain>
    </source>
</reference>
<dbReference type="Gene3D" id="1.10.1070.11">
    <property type="entry name" value="Phosphatidylinositol 3-/4-kinase, catalytic domain"/>
    <property type="match status" value="1"/>
</dbReference>
<dbReference type="InterPro" id="IPR011989">
    <property type="entry name" value="ARM-like"/>
</dbReference>
<dbReference type="InterPro" id="IPR018936">
    <property type="entry name" value="PI3/4_kinase_CS"/>
</dbReference>
<dbReference type="SMART" id="SM01343">
    <property type="entry name" value="FATC"/>
    <property type="match status" value="1"/>
</dbReference>
<dbReference type="InterPro" id="IPR011990">
    <property type="entry name" value="TPR-like_helical_dom_sf"/>
</dbReference>
<keyword evidence="10" id="KW-0234">DNA repair</keyword>
<dbReference type="InterPro" id="IPR000403">
    <property type="entry name" value="PI3/4_kinase_cat_dom"/>
</dbReference>
<dbReference type="GO" id="GO:0005634">
    <property type="term" value="C:nucleus"/>
    <property type="evidence" value="ECO:0007669"/>
    <property type="project" value="UniProtKB-SubCell"/>
</dbReference>
<dbReference type="PROSITE" id="PS00916">
    <property type="entry name" value="PI3_4_KINASE_2"/>
    <property type="match status" value="1"/>
</dbReference>
<dbReference type="Pfam" id="PF08064">
    <property type="entry name" value="UME"/>
    <property type="match status" value="1"/>
</dbReference>
<dbReference type="SUPFAM" id="SSF48371">
    <property type="entry name" value="ARM repeat"/>
    <property type="match status" value="1"/>
</dbReference>
<dbReference type="PANTHER" id="PTHR11139:SF125">
    <property type="entry name" value="SERINE_THREONINE-PROTEIN KINASE MEC1"/>
    <property type="match status" value="1"/>
</dbReference>
<comment type="catalytic activity">
    <reaction evidence="12">
        <text>L-threonyl-[protein] + ATP = O-phospho-L-threonyl-[protein] + ADP + H(+)</text>
        <dbReference type="Rhea" id="RHEA:46608"/>
        <dbReference type="Rhea" id="RHEA-COMP:11060"/>
        <dbReference type="Rhea" id="RHEA-COMP:11605"/>
        <dbReference type="ChEBI" id="CHEBI:15378"/>
        <dbReference type="ChEBI" id="CHEBI:30013"/>
        <dbReference type="ChEBI" id="CHEBI:30616"/>
        <dbReference type="ChEBI" id="CHEBI:61977"/>
        <dbReference type="ChEBI" id="CHEBI:456216"/>
        <dbReference type="EC" id="2.7.11.1"/>
    </reaction>
</comment>
<dbReference type="PROSITE" id="PS51190">
    <property type="entry name" value="FATC"/>
    <property type="match status" value="1"/>
</dbReference>
<dbReference type="InterPro" id="IPR050517">
    <property type="entry name" value="DDR_Repair_Kinase"/>
</dbReference>
<dbReference type="InterPro" id="IPR056802">
    <property type="entry name" value="ATR-like_M-HEAT"/>
</dbReference>
<dbReference type="PROSITE" id="PS50290">
    <property type="entry name" value="PI3_4_KINASE_3"/>
    <property type="match status" value="1"/>
</dbReference>
<dbReference type="SUPFAM" id="SSF48452">
    <property type="entry name" value="TPR-like"/>
    <property type="match status" value="1"/>
</dbReference>
<dbReference type="Gene3D" id="3.30.1010.10">
    <property type="entry name" value="Phosphatidylinositol 3-kinase Catalytic Subunit, Chain A, domain 4"/>
    <property type="match status" value="1"/>
</dbReference>
<organism evidence="17 18">
    <name type="scientific">Agaricus bisporus var. burnettii</name>
    <dbReference type="NCBI Taxonomy" id="192524"/>
    <lineage>
        <taxon>Eukaryota</taxon>
        <taxon>Fungi</taxon>
        <taxon>Dikarya</taxon>
        <taxon>Basidiomycota</taxon>
        <taxon>Agaricomycotina</taxon>
        <taxon>Agaricomycetes</taxon>
        <taxon>Agaricomycetidae</taxon>
        <taxon>Agaricales</taxon>
        <taxon>Agaricineae</taxon>
        <taxon>Agaricaceae</taxon>
        <taxon>Agaricus</taxon>
    </lineage>
</organism>
<protein>
    <recommendedName>
        <fullName evidence="3">non-specific serine/threonine protein kinase</fullName>
        <ecNumber evidence="3">2.7.11.1</ecNumber>
    </recommendedName>
</protein>
<evidence type="ECO:0000259" key="15">
    <source>
        <dbReference type="PROSITE" id="PS51189"/>
    </source>
</evidence>
<evidence type="ECO:0000256" key="1">
    <source>
        <dbReference type="ARBA" id="ARBA00004123"/>
    </source>
</evidence>
<dbReference type="InterPro" id="IPR003151">
    <property type="entry name" value="PIK-rel_kinase_FAT"/>
</dbReference>
<dbReference type="CDD" id="cd00892">
    <property type="entry name" value="PIKKc_ATR"/>
    <property type="match status" value="1"/>
</dbReference>
<keyword evidence="7" id="KW-0227">DNA damage</keyword>
<dbReference type="SUPFAM" id="SSF56112">
    <property type="entry name" value="Protein kinase-like (PK-like)"/>
    <property type="match status" value="1"/>
</dbReference>
<keyword evidence="5" id="KW-0808">Transferase</keyword>
<name>A0A8H7KH34_AGABI</name>
<sequence length="2407" mass="270261">MNAAASSQTPFPVPSFAGPGNDATQVDEFLEFLRNLVSQYLSDQAPRISSLNKDTWITVIDGLTDHLLVSLPLPDVVSWSALREKVISVLTTLDVVERVFTRVDGIYLGTTEMVKKVFARLLDLCFALDSWVDIEMHLEDGLVHPKVLRQRGMEVLAIFLRGAGGNTMTTATIVGSSWKILRFIISECLDVCHELISKLPHLSFPLTIELFSTPKVSNANSGDVFGATANSFDIQISSVSRIPDFLKTVSEVLVRIFAPTLLCHWFIADLARKAVAAMKSVLELCLSPTCAMPLGHRAKICGDLLCFALDFQSLPSTEQLVFLPCFLVRHRLNEGPKDAWDAFDRTATRLLQEKPLKGVSRFDILDVMRVLCSESWELPGDALRNLGNAFLTHALVNSGDWIQHMLQSELSPLQGLPNYQAVMQLVHDTLAERELSKTGEDQPWALSLHTTFQTLLGYNIATPNGHEGEWDQSYIKRILADVGTQLERPLSDGSENTRLGLARSLKKLPCIVNRCDGADCKAHYSSSICLPYAQIYSAANRLLDGAADEVTPAVRREVFRALRRAIDHYTVNTLSNGLRRIGEFLMQHIKDPDRNARLAACYAIAALVLSYSEKMKNPWHLTQAIFGELYKHMNFAKENVKETLLLAIGSVGKARHAEVMGQVLCFLVAQLGQRNPVVRGVASMQLTAIMKHHNKTLYSLLIPYLDQVAPFLVSKISSMPSVLIETCKLMSMAPADFITVTAPRTLPPLFANCDAKAIEAVSREVEQTASALFLANSHVILAYIFMLPKPAESKAISFVLKILADASQEGPIDLQVIVKVSLVKILAELVVAMGDENETKVPVVVDAMKRVERIINSTGKERNKTPVELSGFLKVHMLGLMSYINEMLQDMQGKKSVASKRKIIKGLGELIVQIGPNISYGAPQVMATFQTMVNVPELSEVTLQSWHKFLTTLEPGEVGPHVGPTSAAIVTAWTLFPLEAKQSAIGLMTYIIQGAGARIDQHLDDIVEISSIPELLQLHAHLEALRVNWTPKQRLQRLLLRSSNENLSFAVQSLGELKTFLLKESRGVIRDLVSGDMFDPIIGQIVEALFAAACRDGDGTEPLRVLAYECIGILGAVDPDRCELSTKQSRIVVKNNFADEEESMGFALHLICDLLVGAFRTTSDIRYQSFLAYTIQELLKFCQFKPALVGAGTGNPISNKVRSRWKSLPKHILETVTPLLEGKFSLNLGNLPHVQHPVYLHQPTYREWIQLWTTHLISRASGFTAQTIFNNFRSVVRVKDAVVAHHLLPHLVLNILIGGDETDVQAIGTELKAVLEDQLNSESRSSADKKLLSAQAVFMLLDHINAWVRIIRQDLNTKKAESKRARDRSLANTQLEEQVLRIDSVLSSIEHHLMAEAAFQCKAFARSLMNFERQITNLKERSPQHKDLAGYYERLHEIYAHLDEPDGMEGVSTLILSPSLEHQIRQHESTGRWTSAQSCWEVRLQHSPDNIDFHLGLLRCLRNLGHYDTLRTHVRGVLTRKPEWQNALAGFEAESAWMVGAWGDVQNVLGNTSAQTAQIVIGRVLMSMRNNDPKEIERALADSRVVLGTPITAGGPQSYRRSYDAVLNLHLTYELEIIYQALNPSHDPTQYRSQERKRIMSDLSNLLGSRLDSTIPTFRFRELVLSMRRTALSLPDAPRPVVTAEIGRTWLTSAKIARKAGQWQTAYSAMLQAQQSKSKFSFIESAKLIKVTDEPLRALKELENSMKLAGLLENSDVLDLTSDDETDGMKAKAHALRARWMNESQRYDAPVIYKMFQLVTELDKNSESAHFYLGQFHDECFKTLPSLEQRGRGLKMNVATMRAFSRAMKQGSKYLYQTVPRLLTIWLDLGEHGCDDPESVKKCRDIADKAIREVPAYKWYIAFPQVVSRVGHPDQETYRILEKLILKVLEEYPKQALWLFTSVVKSTKLNRQRRGRTILEQLQHNPKVARTNIPTLVQKSVSMTNELLALCDYQIDDDKRTLNMRKDFPRLSPLGHCELIIPLQESLTANLPPSSSSQSTHQPFPANLPMFHEFFDEIDVMRSLARPRKISIRGTDGQTYTFLGKPKDDLRKDARLMEFNSIINKLLKANSESRRRQLHIRTYGVVTLNEECGFIQWVPNTIPIRPVLTNIYDSKRIRSWSAEMNDVFKKIKENDDATAAGLFVKNILPKFPPVFSEWFLETFPEPSAWLGSRTAYGRTAAVMSMVGFILGLGDRHCENILLDSNTGDVVHVDFNCLFEKGKNLETPERVPFRLTQNLVDGLGVAGVEGSYRIACEVTLQLLRDNKDSLMSVLDAFIHDPLVEWEDEQRRLDRQKKQPRTSSGHLAKIVLSRIQKKLEGVYAPDASKDRNFNQKREVSTSNLVQILIQEATDDANLAKMYPGWAAWH</sequence>
<dbReference type="PROSITE" id="PS51189">
    <property type="entry name" value="FAT"/>
    <property type="match status" value="1"/>
</dbReference>
<evidence type="ECO:0000256" key="10">
    <source>
        <dbReference type="ARBA" id="ARBA00023204"/>
    </source>
</evidence>
<dbReference type="InterPro" id="IPR057564">
    <property type="entry name" value="HEAT_ATR"/>
</dbReference>
<dbReference type="Pfam" id="PF02260">
    <property type="entry name" value="FATC"/>
    <property type="match status" value="1"/>
</dbReference>
<keyword evidence="8" id="KW-0418">Kinase</keyword>
<dbReference type="InterPro" id="IPR012993">
    <property type="entry name" value="UME"/>
</dbReference>
<dbReference type="GO" id="GO:0005524">
    <property type="term" value="F:ATP binding"/>
    <property type="evidence" value="ECO:0007669"/>
    <property type="project" value="UniProtKB-KW"/>
</dbReference>
<dbReference type="InterPro" id="IPR014009">
    <property type="entry name" value="PIK_FAT"/>
</dbReference>
<keyword evidence="11" id="KW-0539">Nucleus</keyword>